<feature type="DNA-binding region" description="H-T-H motif" evidence="2">
    <location>
        <begin position="44"/>
        <end position="63"/>
    </location>
</feature>
<dbReference type="PANTHER" id="PTHR30055">
    <property type="entry name" value="HTH-TYPE TRANSCRIPTIONAL REGULATOR RUTR"/>
    <property type="match status" value="1"/>
</dbReference>
<evidence type="ECO:0000313" key="6">
    <source>
        <dbReference type="Proteomes" id="UP001474181"/>
    </source>
</evidence>
<reference evidence="5 6" key="1">
    <citation type="submission" date="2024-06" db="EMBL/GenBank/DDBJ databases">
        <title>The Natural Products Discovery Center: Release of the First 8490 Sequenced Strains for Exploring Actinobacteria Biosynthetic Diversity.</title>
        <authorList>
            <person name="Kalkreuter E."/>
            <person name="Kautsar S.A."/>
            <person name="Yang D."/>
            <person name="Bader C.D."/>
            <person name="Teijaro C.N."/>
            <person name="Fluegel L."/>
            <person name="Davis C.M."/>
            <person name="Simpson J.R."/>
            <person name="Lauterbach L."/>
            <person name="Steele A.D."/>
            <person name="Gui C."/>
            <person name="Meng S."/>
            <person name="Li G."/>
            <person name="Viehrig K."/>
            <person name="Ye F."/>
            <person name="Su P."/>
            <person name="Kiefer A.F."/>
            <person name="Nichols A."/>
            <person name="Cepeda A.J."/>
            <person name="Yan W."/>
            <person name="Fan B."/>
            <person name="Jiang Y."/>
            <person name="Adhikari A."/>
            <person name="Zheng C.-J."/>
            <person name="Schuster L."/>
            <person name="Cowan T.M."/>
            <person name="Smanski M.J."/>
            <person name="Chevrette M.G."/>
            <person name="De Carvalho L.P.S."/>
            <person name="Shen B."/>
        </authorList>
    </citation>
    <scope>NUCLEOTIDE SEQUENCE [LARGE SCALE GENOMIC DNA]</scope>
    <source>
        <strain evidence="5 6">NPDC000234</strain>
    </source>
</reference>
<dbReference type="Pfam" id="PF00440">
    <property type="entry name" value="TetR_N"/>
    <property type="match status" value="1"/>
</dbReference>
<dbReference type="InterPro" id="IPR050109">
    <property type="entry name" value="HTH-type_TetR-like_transc_reg"/>
</dbReference>
<feature type="domain" description="HTH tetR-type" evidence="4">
    <location>
        <begin position="21"/>
        <end position="81"/>
    </location>
</feature>
<dbReference type="Pfam" id="PF17920">
    <property type="entry name" value="TetR_C_16"/>
    <property type="match status" value="1"/>
</dbReference>
<keyword evidence="6" id="KW-1185">Reference proteome</keyword>
<comment type="caution">
    <text evidence="5">The sequence shown here is derived from an EMBL/GenBank/DDBJ whole genome shotgun (WGS) entry which is preliminary data.</text>
</comment>
<evidence type="ECO:0000256" key="1">
    <source>
        <dbReference type="ARBA" id="ARBA00023125"/>
    </source>
</evidence>
<evidence type="ECO:0000256" key="2">
    <source>
        <dbReference type="PROSITE-ProRule" id="PRU00335"/>
    </source>
</evidence>
<sequence length="209" mass="22387">MSELGDVMSDTPINTRAQRRARTRSAILDAARQEFSKSGYQKATIRAVAERAGCDPSLVMQHFGSKQELFRAAVHLNLDMAAVAAGPAEGLSERMIRAVLEAMDEQPEATASTFRSMLTHDESAEEALKLFNVTAIAQHSRVSGASDGESSELRGQLVGALTLGVAITRYVLKAPAVEHASVDDLVAHLRPAVEALLPESALKGHQKAD</sequence>
<dbReference type="InterPro" id="IPR001647">
    <property type="entry name" value="HTH_TetR"/>
</dbReference>
<dbReference type="PANTHER" id="PTHR30055:SF226">
    <property type="entry name" value="HTH-TYPE TRANSCRIPTIONAL REGULATOR PKSA"/>
    <property type="match status" value="1"/>
</dbReference>
<dbReference type="SUPFAM" id="SSF48498">
    <property type="entry name" value="Tetracyclin repressor-like, C-terminal domain"/>
    <property type="match status" value="1"/>
</dbReference>
<dbReference type="Gene3D" id="1.10.10.60">
    <property type="entry name" value="Homeodomain-like"/>
    <property type="match status" value="1"/>
</dbReference>
<dbReference type="InterPro" id="IPR041678">
    <property type="entry name" value="TetR_C_16"/>
</dbReference>
<proteinExistence type="predicted"/>
<organism evidence="5 6">
    <name type="scientific">Streptomyces hyaluromycini</name>
    <dbReference type="NCBI Taxonomy" id="1377993"/>
    <lineage>
        <taxon>Bacteria</taxon>
        <taxon>Bacillati</taxon>
        <taxon>Actinomycetota</taxon>
        <taxon>Actinomycetes</taxon>
        <taxon>Kitasatosporales</taxon>
        <taxon>Streptomycetaceae</taxon>
        <taxon>Streptomyces</taxon>
    </lineage>
</organism>
<dbReference type="InterPro" id="IPR036271">
    <property type="entry name" value="Tet_transcr_reg_TetR-rel_C_sf"/>
</dbReference>
<dbReference type="PROSITE" id="PS50977">
    <property type="entry name" value="HTH_TETR_2"/>
    <property type="match status" value="1"/>
</dbReference>
<dbReference type="RefSeq" id="WP_350777786.1">
    <property type="nucleotide sequence ID" value="NZ_JBEPEK010000026.1"/>
</dbReference>
<dbReference type="InterPro" id="IPR009057">
    <property type="entry name" value="Homeodomain-like_sf"/>
</dbReference>
<evidence type="ECO:0000259" key="4">
    <source>
        <dbReference type="PROSITE" id="PS50977"/>
    </source>
</evidence>
<name>A0ABV1WQ41_9ACTN</name>
<evidence type="ECO:0000313" key="5">
    <source>
        <dbReference type="EMBL" id="MER7178981.1"/>
    </source>
</evidence>
<dbReference type="Gene3D" id="1.10.357.10">
    <property type="entry name" value="Tetracycline Repressor, domain 2"/>
    <property type="match status" value="1"/>
</dbReference>
<dbReference type="SUPFAM" id="SSF46689">
    <property type="entry name" value="Homeodomain-like"/>
    <property type="match status" value="1"/>
</dbReference>
<accession>A0ABV1WQ41</accession>
<dbReference type="EMBL" id="JBEPEK010000026">
    <property type="protein sequence ID" value="MER7178981.1"/>
    <property type="molecule type" value="Genomic_DNA"/>
</dbReference>
<dbReference type="PRINTS" id="PR00455">
    <property type="entry name" value="HTHTETR"/>
</dbReference>
<gene>
    <name evidence="5" type="ORF">ABT404_05775</name>
</gene>
<dbReference type="Proteomes" id="UP001474181">
    <property type="component" value="Unassembled WGS sequence"/>
</dbReference>
<keyword evidence="1 2" id="KW-0238">DNA-binding</keyword>
<feature type="region of interest" description="Disordered" evidence="3">
    <location>
        <begin position="1"/>
        <end position="21"/>
    </location>
</feature>
<evidence type="ECO:0000256" key="3">
    <source>
        <dbReference type="SAM" id="MobiDB-lite"/>
    </source>
</evidence>
<protein>
    <submittedName>
        <fullName evidence="5">TetR family transcriptional regulator</fullName>
    </submittedName>
</protein>